<evidence type="ECO:0000313" key="4">
    <source>
        <dbReference type="EMBL" id="SBW01796.1"/>
    </source>
</evidence>
<dbReference type="InterPro" id="IPR038021">
    <property type="entry name" value="Putative_hydro-lyase"/>
</dbReference>
<dbReference type="InterPro" id="IPR016938">
    <property type="entry name" value="UPF0317"/>
</dbReference>
<dbReference type="PANTHER" id="PTHR32022:SF10">
    <property type="entry name" value="D-GLUTAMATE CYCLASE, MITOCHONDRIAL"/>
    <property type="match status" value="1"/>
</dbReference>
<dbReference type="InterPro" id="IPR009906">
    <property type="entry name" value="D-Glu_cyclase"/>
</dbReference>
<dbReference type="Pfam" id="PF07286">
    <property type="entry name" value="D-Glu_cyclase"/>
    <property type="match status" value="1"/>
</dbReference>
<dbReference type="NCBIfam" id="NF003969">
    <property type="entry name" value="PRK05463.1"/>
    <property type="match status" value="1"/>
</dbReference>
<dbReference type="AlphaFoldDB" id="A0A212JQS9"/>
<dbReference type="FunFam" id="3.30.2040.10:FF:000001">
    <property type="entry name" value="D-glutamate cyclase, mitochondrial"/>
    <property type="match status" value="1"/>
</dbReference>
<dbReference type="EC" id="4.2.1.-" evidence="3"/>
<name>A0A212JQS9_9PROT</name>
<organism evidence="4">
    <name type="scientific">uncultured Alphaproteobacteria bacterium</name>
    <dbReference type="NCBI Taxonomy" id="91750"/>
    <lineage>
        <taxon>Bacteria</taxon>
        <taxon>Pseudomonadati</taxon>
        <taxon>Pseudomonadota</taxon>
        <taxon>Alphaproteobacteria</taxon>
        <taxon>environmental samples</taxon>
    </lineage>
</organism>
<protein>
    <recommendedName>
        <fullName evidence="3">Putative hydro-lyase KL86APRO_11490</fullName>
        <ecNumber evidence="3">4.2.1.-</ecNumber>
    </recommendedName>
</protein>
<proteinExistence type="inferred from homology"/>
<dbReference type="GO" id="GO:0016829">
    <property type="term" value="F:lyase activity"/>
    <property type="evidence" value="ECO:0007669"/>
    <property type="project" value="UniProtKB-KW"/>
</dbReference>
<dbReference type="PANTHER" id="PTHR32022">
    <property type="entry name" value="D-GLUTAMATE CYCLASE, MITOCHONDRIAL"/>
    <property type="match status" value="1"/>
</dbReference>
<dbReference type="HAMAP" id="MF_01830">
    <property type="entry name" value="Hydro_lyase"/>
    <property type="match status" value="1"/>
</dbReference>
<keyword evidence="2 3" id="KW-0456">Lyase</keyword>
<evidence type="ECO:0000256" key="1">
    <source>
        <dbReference type="ARBA" id="ARBA00007896"/>
    </source>
</evidence>
<evidence type="ECO:0000256" key="2">
    <source>
        <dbReference type="ARBA" id="ARBA00023239"/>
    </source>
</evidence>
<dbReference type="Gene3D" id="3.40.1640.10">
    <property type="entry name" value="PSTPO5379-like"/>
    <property type="match status" value="1"/>
</dbReference>
<gene>
    <name evidence="4" type="ORF">KL86APRO_11490</name>
</gene>
<reference evidence="4" key="1">
    <citation type="submission" date="2016-04" db="EMBL/GenBank/DDBJ databases">
        <authorList>
            <person name="Evans L.H."/>
            <person name="Alamgir A."/>
            <person name="Owens N."/>
            <person name="Weber N.D."/>
            <person name="Virtaneva K."/>
            <person name="Barbian K."/>
            <person name="Babar A."/>
            <person name="Rosenke K."/>
        </authorList>
    </citation>
    <scope>NUCLEOTIDE SEQUENCE</scope>
    <source>
        <strain evidence="4">86</strain>
    </source>
</reference>
<accession>A0A212JQS9</accession>
<dbReference type="SUPFAM" id="SSF160920">
    <property type="entry name" value="PSTPO5379-like"/>
    <property type="match status" value="1"/>
</dbReference>
<sequence length="271" mass="28833">MNSLGMSRLRTMRADEVRALIRQGALDAPTAGMADGYVQANLAILPKEFAADFLEFCKANPKPCPLLGVSEPGDPALPAVAQGLDVRTDVCGYRIFRDGVAVDRVADLRAVWRDDLVTFALGCSFSFEHALVDAGLPVRHIDCGCNVPMFKTGIPTAPRGRFAGPLVVSMRPFTPADAIRAICLSDRMPLAHGAPVHFGDPAAIGIRDVSRPDYGDAVPIAAGEVPVFWACGVTPQAVLETAKLPFAIAHDPGHMLITDIRNAEITGVPAR</sequence>
<dbReference type="Gene3D" id="3.30.2040.10">
    <property type="entry name" value="PSTPO5379-like domain"/>
    <property type="match status" value="1"/>
</dbReference>
<dbReference type="PIRSF" id="PIRSF029755">
    <property type="entry name" value="UCP029755"/>
    <property type="match status" value="1"/>
</dbReference>
<dbReference type="EMBL" id="FLUO01000001">
    <property type="protein sequence ID" value="SBW01796.1"/>
    <property type="molecule type" value="Genomic_DNA"/>
</dbReference>
<comment type="similarity">
    <text evidence="1 3">Belongs to the D-glutamate cyclase family.</text>
</comment>
<evidence type="ECO:0000256" key="3">
    <source>
        <dbReference type="HAMAP-Rule" id="MF_01830"/>
    </source>
</evidence>